<dbReference type="EMBL" id="GG745335">
    <property type="protein sequence ID" value="KNE59892.1"/>
    <property type="molecule type" value="Genomic_DNA"/>
</dbReference>
<protein>
    <submittedName>
        <fullName evidence="2">Uncharacterized protein</fullName>
    </submittedName>
</protein>
<dbReference type="VEuPathDB" id="FungiDB:AMAG_18438"/>
<name>A0A0L0SBS4_ALLM3</name>
<feature type="region of interest" description="Disordered" evidence="1">
    <location>
        <begin position="136"/>
        <end position="169"/>
    </location>
</feature>
<dbReference type="OrthoDB" id="544685at2759"/>
<keyword evidence="3" id="KW-1185">Reference proteome</keyword>
<sequence>MDPSLRPTPSETTLSTIAMPPPMPSFGGKGAGTSTAVPPHTAYRLFDAQDAASAGSPIRRSPASAAAASASRELVDEVELRRRRTRLSVQSHRRSNLAPAHDASSDDEDGAGHHLNTQQRVDAVVEAELPADEFDWELDGGKVEQDDDTETLADTKRKRRRCSVALDAD</sequence>
<feature type="compositionally biased region" description="Low complexity" evidence="1">
    <location>
        <begin position="51"/>
        <end position="72"/>
    </location>
</feature>
<dbReference type="Proteomes" id="UP000054350">
    <property type="component" value="Unassembled WGS sequence"/>
</dbReference>
<dbReference type="AlphaFoldDB" id="A0A0L0SBS4"/>
<accession>A0A0L0SBS4</accession>
<proteinExistence type="predicted"/>
<evidence type="ECO:0000313" key="2">
    <source>
        <dbReference type="EMBL" id="KNE59892.1"/>
    </source>
</evidence>
<feature type="compositionally biased region" description="Basic residues" evidence="1">
    <location>
        <begin position="81"/>
        <end position="95"/>
    </location>
</feature>
<reference evidence="2 3" key="1">
    <citation type="submission" date="2009-11" db="EMBL/GenBank/DDBJ databases">
        <title>Annotation of Allomyces macrogynus ATCC 38327.</title>
        <authorList>
            <consortium name="The Broad Institute Genome Sequencing Platform"/>
            <person name="Russ C."/>
            <person name="Cuomo C."/>
            <person name="Burger G."/>
            <person name="Gray M.W."/>
            <person name="Holland P.W.H."/>
            <person name="King N."/>
            <person name="Lang F.B.F."/>
            <person name="Roger A.J."/>
            <person name="Ruiz-Trillo I."/>
            <person name="Young S.K."/>
            <person name="Zeng Q."/>
            <person name="Gargeya S."/>
            <person name="Fitzgerald M."/>
            <person name="Haas B."/>
            <person name="Abouelleil A."/>
            <person name="Alvarado L."/>
            <person name="Arachchi H.M."/>
            <person name="Berlin A."/>
            <person name="Chapman S.B."/>
            <person name="Gearin G."/>
            <person name="Goldberg J."/>
            <person name="Griggs A."/>
            <person name="Gujja S."/>
            <person name="Hansen M."/>
            <person name="Heiman D."/>
            <person name="Howarth C."/>
            <person name="Larimer J."/>
            <person name="Lui A."/>
            <person name="MacDonald P.J.P."/>
            <person name="McCowen C."/>
            <person name="Montmayeur A."/>
            <person name="Murphy C."/>
            <person name="Neiman D."/>
            <person name="Pearson M."/>
            <person name="Priest M."/>
            <person name="Roberts A."/>
            <person name="Saif S."/>
            <person name="Shea T."/>
            <person name="Sisk P."/>
            <person name="Stolte C."/>
            <person name="Sykes S."/>
            <person name="Wortman J."/>
            <person name="Nusbaum C."/>
            <person name="Birren B."/>
        </authorList>
    </citation>
    <scope>NUCLEOTIDE SEQUENCE [LARGE SCALE GENOMIC DNA]</scope>
    <source>
        <strain evidence="2 3">ATCC 38327</strain>
    </source>
</reference>
<feature type="region of interest" description="Disordered" evidence="1">
    <location>
        <begin position="1"/>
        <end position="122"/>
    </location>
</feature>
<gene>
    <name evidence="2" type="ORF">AMAG_18438</name>
</gene>
<evidence type="ECO:0000256" key="1">
    <source>
        <dbReference type="SAM" id="MobiDB-lite"/>
    </source>
</evidence>
<evidence type="ECO:0000313" key="3">
    <source>
        <dbReference type="Proteomes" id="UP000054350"/>
    </source>
</evidence>
<organism evidence="2 3">
    <name type="scientific">Allomyces macrogynus (strain ATCC 38327)</name>
    <name type="common">Allomyces javanicus var. macrogynus</name>
    <dbReference type="NCBI Taxonomy" id="578462"/>
    <lineage>
        <taxon>Eukaryota</taxon>
        <taxon>Fungi</taxon>
        <taxon>Fungi incertae sedis</taxon>
        <taxon>Blastocladiomycota</taxon>
        <taxon>Blastocladiomycetes</taxon>
        <taxon>Blastocladiales</taxon>
        <taxon>Blastocladiaceae</taxon>
        <taxon>Allomyces</taxon>
    </lineage>
</organism>
<feature type="compositionally biased region" description="Polar residues" evidence="1">
    <location>
        <begin position="7"/>
        <end position="16"/>
    </location>
</feature>
<reference evidence="3" key="2">
    <citation type="submission" date="2009-11" db="EMBL/GenBank/DDBJ databases">
        <title>The Genome Sequence of Allomyces macrogynus strain ATCC 38327.</title>
        <authorList>
            <consortium name="The Broad Institute Genome Sequencing Platform"/>
            <person name="Russ C."/>
            <person name="Cuomo C."/>
            <person name="Shea T."/>
            <person name="Young S.K."/>
            <person name="Zeng Q."/>
            <person name="Koehrsen M."/>
            <person name="Haas B."/>
            <person name="Borodovsky M."/>
            <person name="Guigo R."/>
            <person name="Alvarado L."/>
            <person name="Berlin A."/>
            <person name="Borenstein D."/>
            <person name="Chen Z."/>
            <person name="Engels R."/>
            <person name="Freedman E."/>
            <person name="Gellesch M."/>
            <person name="Goldberg J."/>
            <person name="Griggs A."/>
            <person name="Gujja S."/>
            <person name="Heiman D."/>
            <person name="Hepburn T."/>
            <person name="Howarth C."/>
            <person name="Jen D."/>
            <person name="Larson L."/>
            <person name="Lewis B."/>
            <person name="Mehta T."/>
            <person name="Park D."/>
            <person name="Pearson M."/>
            <person name="Roberts A."/>
            <person name="Saif S."/>
            <person name="Shenoy N."/>
            <person name="Sisk P."/>
            <person name="Stolte C."/>
            <person name="Sykes S."/>
            <person name="Walk T."/>
            <person name="White J."/>
            <person name="Yandava C."/>
            <person name="Burger G."/>
            <person name="Gray M.W."/>
            <person name="Holland P.W.H."/>
            <person name="King N."/>
            <person name="Lang F.B.F."/>
            <person name="Roger A.J."/>
            <person name="Ruiz-Trillo I."/>
            <person name="Lander E."/>
            <person name="Nusbaum C."/>
        </authorList>
    </citation>
    <scope>NUCLEOTIDE SEQUENCE [LARGE SCALE GENOMIC DNA]</scope>
    <source>
        <strain evidence="3">ATCC 38327</strain>
    </source>
</reference>